<accession>A0A1T5M529</accession>
<dbReference type="AlphaFoldDB" id="A0A1T5M529"/>
<reference evidence="1 2" key="1">
    <citation type="submission" date="2017-02" db="EMBL/GenBank/DDBJ databases">
        <authorList>
            <person name="Peterson S.W."/>
        </authorList>
    </citation>
    <scope>NUCLEOTIDE SEQUENCE [LARGE SCALE GENOMIC DNA]</scope>
    <source>
        <strain evidence="1 2">M1</strain>
    </source>
</reference>
<evidence type="ECO:0000313" key="1">
    <source>
        <dbReference type="EMBL" id="SKC82918.1"/>
    </source>
</evidence>
<dbReference type="EMBL" id="FUZT01000010">
    <property type="protein sequence ID" value="SKC82918.1"/>
    <property type="molecule type" value="Genomic_DNA"/>
</dbReference>
<dbReference type="STRING" id="36842.SAMN02194393_03777"/>
<organism evidence="1 2">
    <name type="scientific">Maledivibacter halophilus</name>
    <dbReference type="NCBI Taxonomy" id="36842"/>
    <lineage>
        <taxon>Bacteria</taxon>
        <taxon>Bacillati</taxon>
        <taxon>Bacillota</taxon>
        <taxon>Clostridia</taxon>
        <taxon>Peptostreptococcales</taxon>
        <taxon>Caminicellaceae</taxon>
        <taxon>Maledivibacter</taxon>
    </lineage>
</organism>
<evidence type="ECO:0000313" key="2">
    <source>
        <dbReference type="Proteomes" id="UP000190285"/>
    </source>
</evidence>
<keyword evidence="2" id="KW-1185">Reference proteome</keyword>
<proteinExistence type="predicted"/>
<dbReference type="RefSeq" id="WP_079493739.1">
    <property type="nucleotide sequence ID" value="NZ_FUZT01000010.1"/>
</dbReference>
<protein>
    <submittedName>
        <fullName evidence="1">Uncharacterized protein</fullName>
    </submittedName>
</protein>
<gene>
    <name evidence="1" type="ORF">SAMN02194393_03777</name>
</gene>
<dbReference type="Proteomes" id="UP000190285">
    <property type="component" value="Unassembled WGS sequence"/>
</dbReference>
<name>A0A1T5M529_9FIRM</name>
<dbReference type="OrthoDB" id="90760at2"/>
<sequence length="496" mass="54453">MTVLTGIFKSNRFKESMNKLEEINTKMKDWDSGAKRKLDLAKSMTDIIQGKKLKNNDNKKEANESENLFLNFIGKLKKTKKTVENTLGYVDDMQKYISPTLKKSTKASNLINNKFAPKAGKVVENMVNFAGKAVKKDLTKYANATKHVVETGTKNLFLGKAGPKQMKKLSSNPLAQAMYNKAVKFKDTTKKVTKNIDKYSLDDITKKGSELMGKGMKKINNPKAAGIMDKISDSKILGKIKNIGGNKFVKGLTKAFSPVGAAMNVHTMMTDESDFKKTMAALDFAGDFTPIAPVTSAISFVGGAAYDFLKDKSWGKPFTDGLDKGAGKGIELVGKGADWVGEAAGFIGSSVSKAGKNTWGFMKKGIKSGMNLAKEKTPAPIKKALKSYTDIYKKPIQRAKEAGKLLGDTIKNIFKKPSHKNTKDIYRKTPLPSKDMQAQIQHNGEVVQTKLQGSPIDNSTKNNFTINISGMNKTTEEIMDELVPQIKLRMKNISVA</sequence>